<evidence type="ECO:0000313" key="2">
    <source>
        <dbReference type="Proteomes" id="UP001444661"/>
    </source>
</evidence>
<dbReference type="Proteomes" id="UP001444661">
    <property type="component" value="Unassembled WGS sequence"/>
</dbReference>
<sequence length="181" mass="20942">MSIHSQLDNSPTQTYVDNLSQLMRRDDRPDTRNEIFGLEHLRAFYWNNTTNHPTPPPYAMNHFISVELPEKVNGCHTASLRIVFHLIREGADPRRVDPEVRGKVMGEYQRRAAAADIPPQPKQESSKTFCRDHMAGMTVQHFCENSAELAYMHMVPERILMIPIYFVAHNTVLPAGRVWFR</sequence>
<gene>
    <name evidence="1" type="ORF">PG993_000715</name>
</gene>
<accession>A0ABR1UC35</accession>
<protein>
    <recommendedName>
        <fullName evidence="3">Ndc10 domain-containing protein</fullName>
    </recommendedName>
</protein>
<comment type="caution">
    <text evidence="1">The sequence shown here is derived from an EMBL/GenBank/DDBJ whole genome shotgun (WGS) entry which is preliminary data.</text>
</comment>
<evidence type="ECO:0008006" key="3">
    <source>
        <dbReference type="Google" id="ProtNLM"/>
    </source>
</evidence>
<keyword evidence="2" id="KW-1185">Reference proteome</keyword>
<evidence type="ECO:0000313" key="1">
    <source>
        <dbReference type="EMBL" id="KAK8055488.1"/>
    </source>
</evidence>
<dbReference type="EMBL" id="JAQQWK010000001">
    <property type="protein sequence ID" value="KAK8055488.1"/>
    <property type="molecule type" value="Genomic_DNA"/>
</dbReference>
<name>A0ABR1UC35_9PEZI</name>
<organism evidence="1 2">
    <name type="scientific">Apiospora rasikravindrae</name>
    <dbReference type="NCBI Taxonomy" id="990691"/>
    <lineage>
        <taxon>Eukaryota</taxon>
        <taxon>Fungi</taxon>
        <taxon>Dikarya</taxon>
        <taxon>Ascomycota</taxon>
        <taxon>Pezizomycotina</taxon>
        <taxon>Sordariomycetes</taxon>
        <taxon>Xylariomycetidae</taxon>
        <taxon>Amphisphaeriales</taxon>
        <taxon>Apiosporaceae</taxon>
        <taxon>Apiospora</taxon>
    </lineage>
</organism>
<reference evidence="1 2" key="1">
    <citation type="submission" date="2023-01" db="EMBL/GenBank/DDBJ databases">
        <title>Analysis of 21 Apiospora genomes using comparative genomics revels a genus with tremendous synthesis potential of carbohydrate active enzymes and secondary metabolites.</title>
        <authorList>
            <person name="Sorensen T."/>
        </authorList>
    </citation>
    <scope>NUCLEOTIDE SEQUENCE [LARGE SCALE GENOMIC DNA]</scope>
    <source>
        <strain evidence="1 2">CBS 33761</strain>
    </source>
</reference>
<proteinExistence type="predicted"/>